<keyword evidence="3" id="KW-1185">Reference proteome</keyword>
<evidence type="ECO:0000313" key="2">
    <source>
        <dbReference type="EMBL" id="RDX43227.1"/>
    </source>
</evidence>
<feature type="region of interest" description="Disordered" evidence="1">
    <location>
        <begin position="114"/>
        <end position="135"/>
    </location>
</feature>
<protein>
    <submittedName>
        <fullName evidence="2">Uncharacterized protein</fullName>
    </submittedName>
</protein>
<dbReference type="Proteomes" id="UP000256964">
    <property type="component" value="Unassembled WGS sequence"/>
</dbReference>
<reference evidence="2 3" key="1">
    <citation type="journal article" date="2018" name="Biotechnol. Biofuels">
        <title>Integrative visual omics of the white-rot fungus Polyporus brumalis exposes the biotechnological potential of its oxidative enzymes for delignifying raw plant biomass.</title>
        <authorList>
            <person name="Miyauchi S."/>
            <person name="Rancon A."/>
            <person name="Drula E."/>
            <person name="Hage H."/>
            <person name="Chaduli D."/>
            <person name="Favel A."/>
            <person name="Grisel S."/>
            <person name="Henrissat B."/>
            <person name="Herpoel-Gimbert I."/>
            <person name="Ruiz-Duenas F.J."/>
            <person name="Chevret D."/>
            <person name="Hainaut M."/>
            <person name="Lin J."/>
            <person name="Wang M."/>
            <person name="Pangilinan J."/>
            <person name="Lipzen A."/>
            <person name="Lesage-Meessen L."/>
            <person name="Navarro D."/>
            <person name="Riley R."/>
            <person name="Grigoriev I.V."/>
            <person name="Zhou S."/>
            <person name="Raouche S."/>
            <person name="Rosso M.N."/>
        </authorList>
    </citation>
    <scope>NUCLEOTIDE SEQUENCE [LARGE SCALE GENOMIC DNA]</scope>
    <source>
        <strain evidence="2 3">BRFM 1820</strain>
    </source>
</reference>
<evidence type="ECO:0000313" key="3">
    <source>
        <dbReference type="Proteomes" id="UP000256964"/>
    </source>
</evidence>
<name>A0A371CSL7_9APHY</name>
<dbReference type="EMBL" id="KZ857468">
    <property type="protein sequence ID" value="RDX43227.1"/>
    <property type="molecule type" value="Genomic_DNA"/>
</dbReference>
<sequence>MLYVLQFVRRSPDRLSDACIPAYTCVHVSPATGSRVLELRVLFLFPDDRSTQPAAQTTAEVGEHPRSISQCRGDGTCAVHVIVRHPARAPYSLIPHISDATGLLDSCLNLPTDPRPPKTDFDLPRGSPQTEHGDECTGMMQEKAGTASRLAVTDSRACLSPSLCAQYRRSTSLCGTRVLGATRPSSLAAGEILTLMPPRKTGCGSRDSSARRVGTVTPLGEHAGTCGCVASTSSDVAPRHTARTLVAG</sequence>
<organism evidence="2 3">
    <name type="scientific">Lentinus brumalis</name>
    <dbReference type="NCBI Taxonomy" id="2498619"/>
    <lineage>
        <taxon>Eukaryota</taxon>
        <taxon>Fungi</taxon>
        <taxon>Dikarya</taxon>
        <taxon>Basidiomycota</taxon>
        <taxon>Agaricomycotina</taxon>
        <taxon>Agaricomycetes</taxon>
        <taxon>Polyporales</taxon>
        <taxon>Polyporaceae</taxon>
        <taxon>Lentinus</taxon>
    </lineage>
</organism>
<accession>A0A371CSL7</accession>
<evidence type="ECO:0000256" key="1">
    <source>
        <dbReference type="SAM" id="MobiDB-lite"/>
    </source>
</evidence>
<proteinExistence type="predicted"/>
<gene>
    <name evidence="2" type="ORF">OH76DRAFT_1232713</name>
</gene>
<dbReference type="AlphaFoldDB" id="A0A371CSL7"/>